<dbReference type="InterPro" id="IPR043169">
    <property type="entry name" value="PMM_cap"/>
</dbReference>
<feature type="binding site" evidence="11">
    <location>
        <position position="136"/>
    </location>
    <ligand>
        <name>alpha-D-mannose 1-phosphate</name>
        <dbReference type="ChEBI" id="CHEBI:58409"/>
    </ligand>
</feature>
<dbReference type="AlphaFoldDB" id="A0AAF3FMK4"/>
<feature type="binding site" evidence="11">
    <location>
        <position position="183"/>
    </location>
    <ligand>
        <name>alpha-D-mannose 1-phosphate</name>
        <dbReference type="ChEBI" id="CHEBI:58409"/>
    </ligand>
</feature>
<keyword evidence="6 13" id="KW-0963">Cytoplasm</keyword>
<accession>A0AAF3FMK4</accession>
<evidence type="ECO:0000256" key="2">
    <source>
        <dbReference type="ARBA" id="ARBA00004699"/>
    </source>
</evidence>
<evidence type="ECO:0000256" key="3">
    <source>
        <dbReference type="ARBA" id="ARBA00009736"/>
    </source>
</evidence>
<dbReference type="SUPFAM" id="SSF56784">
    <property type="entry name" value="HAD-like"/>
    <property type="match status" value="1"/>
</dbReference>
<comment type="subcellular location">
    <subcellularLocation>
        <location evidence="1 13">Cytoplasm</location>
    </subcellularLocation>
</comment>
<sequence length="250" mass="28480">MGKTLLLFDVDGTLTAARRGINPEMRSFLMDVRAKGVPIAVVGGSDLNKITEQLADSDHDKLVSSFDYVFAENGVVGFHGKDQYSTKLIQDQMGEEKLQDLINFVLEYFSKLRLPHKRGNFVEFRKGMINFSPIGRSCSHEEREHFVAYDKEHKIRETFVKILEEKFSSYGLTFAIGGQISVDVYPNGWDKTYCLQYLENDFETIHFFGDRTMPGGNDHAIYVDKRVIGHSVEGPNDTKKQVEETLNTLH</sequence>
<dbReference type="NCBIfam" id="TIGR01484">
    <property type="entry name" value="HAD-SF-IIB"/>
    <property type="match status" value="1"/>
</dbReference>
<dbReference type="Gene3D" id="3.30.1240.20">
    <property type="match status" value="1"/>
</dbReference>
<evidence type="ECO:0000256" key="1">
    <source>
        <dbReference type="ARBA" id="ARBA00004496"/>
    </source>
</evidence>
<evidence type="ECO:0000256" key="12">
    <source>
        <dbReference type="PIRSR" id="PIRSR605002-3"/>
    </source>
</evidence>
<keyword evidence="14" id="KW-1185">Reference proteome</keyword>
<comment type="similarity">
    <text evidence="3 13">Belongs to the eukaryotic PMM family.</text>
</comment>
<evidence type="ECO:0000256" key="4">
    <source>
        <dbReference type="ARBA" id="ARBA00011738"/>
    </source>
</evidence>
<dbReference type="GO" id="GO:0004615">
    <property type="term" value="F:phosphomannomutase activity"/>
    <property type="evidence" value="ECO:0007669"/>
    <property type="project" value="UniProtKB-EC"/>
</dbReference>
<evidence type="ECO:0000256" key="6">
    <source>
        <dbReference type="ARBA" id="ARBA00022490"/>
    </source>
</evidence>
<feature type="binding site" evidence="11">
    <location>
        <position position="181"/>
    </location>
    <ligand>
        <name>alpha-D-mannose 1-phosphate</name>
        <dbReference type="ChEBI" id="CHEBI:58409"/>
    </ligand>
</feature>
<evidence type="ECO:0000256" key="5">
    <source>
        <dbReference type="ARBA" id="ARBA00012730"/>
    </source>
</evidence>
<reference evidence="15" key="1">
    <citation type="submission" date="2024-02" db="UniProtKB">
        <authorList>
            <consortium name="WormBaseParasite"/>
        </authorList>
    </citation>
    <scope>IDENTIFICATION</scope>
</reference>
<comment type="pathway">
    <text evidence="2 13">Nucleotide-sugar biosynthesis; GDP-alpha-D-mannose biosynthesis; alpha-D-mannose 1-phosphate from D-fructose 6-phosphate: step 2/2.</text>
</comment>
<feature type="binding site" evidence="12">
    <location>
        <position position="11"/>
    </location>
    <ligand>
        <name>Mg(2+)</name>
        <dbReference type="ChEBI" id="CHEBI:18420"/>
        <label>1</label>
    </ligand>
</feature>
<dbReference type="InterPro" id="IPR023214">
    <property type="entry name" value="HAD_sf"/>
</dbReference>
<evidence type="ECO:0000256" key="9">
    <source>
        <dbReference type="ARBA" id="ARBA00023235"/>
    </source>
</evidence>
<name>A0AAF3FMK4_9BILA</name>
<dbReference type="FunFam" id="3.30.1240.20:FF:000001">
    <property type="entry name" value="Phosphomannomutase"/>
    <property type="match status" value="1"/>
</dbReference>
<dbReference type="SFLD" id="SFLDG01140">
    <property type="entry name" value="C2.B:_Phosphomannomutase_and_P"/>
    <property type="match status" value="1"/>
</dbReference>
<keyword evidence="9 13" id="KW-0413">Isomerase</keyword>
<evidence type="ECO:0000256" key="10">
    <source>
        <dbReference type="PIRSR" id="PIRSR605002-1"/>
    </source>
</evidence>
<feature type="binding site" evidence="12">
    <location>
        <position position="210"/>
    </location>
    <ligand>
        <name>Mg(2+)</name>
        <dbReference type="ChEBI" id="CHEBI:18420"/>
        <label>1</label>
    </ligand>
</feature>
<dbReference type="PANTHER" id="PTHR10466:SF0">
    <property type="entry name" value="PHOSPHOMANNOMUTASE"/>
    <property type="match status" value="1"/>
</dbReference>
<evidence type="ECO:0000256" key="7">
    <source>
        <dbReference type="ARBA" id="ARBA00022723"/>
    </source>
</evidence>
<dbReference type="GO" id="GO:0006487">
    <property type="term" value="P:protein N-linked glycosylation"/>
    <property type="evidence" value="ECO:0007669"/>
    <property type="project" value="TreeGrafter"/>
</dbReference>
<evidence type="ECO:0000313" key="14">
    <source>
        <dbReference type="Proteomes" id="UP000887575"/>
    </source>
</evidence>
<comment type="function">
    <text evidence="13">Involved in the synthesis of the GDP-mannose and dolichol-phosphate-mannose required for a number of critical mannosyl transfer reactions.</text>
</comment>
<evidence type="ECO:0000256" key="11">
    <source>
        <dbReference type="PIRSR" id="PIRSR605002-2"/>
    </source>
</evidence>
<feature type="binding site" evidence="12">
    <location>
        <position position="9"/>
    </location>
    <ligand>
        <name>Mg(2+)</name>
        <dbReference type="ChEBI" id="CHEBI:18420"/>
        <label>1</label>
    </ligand>
</feature>
<evidence type="ECO:0000256" key="13">
    <source>
        <dbReference type="RuleBase" id="RU361118"/>
    </source>
</evidence>
<dbReference type="InterPro" id="IPR006379">
    <property type="entry name" value="HAD-SF_hydro_IIB"/>
</dbReference>
<comment type="subunit">
    <text evidence="4 13">Homodimer.</text>
</comment>
<dbReference type="Gene3D" id="3.40.50.1000">
    <property type="entry name" value="HAD superfamily/HAD-like"/>
    <property type="match status" value="1"/>
</dbReference>
<organism evidence="14 15">
    <name type="scientific">Mesorhabditis belari</name>
    <dbReference type="NCBI Taxonomy" id="2138241"/>
    <lineage>
        <taxon>Eukaryota</taxon>
        <taxon>Metazoa</taxon>
        <taxon>Ecdysozoa</taxon>
        <taxon>Nematoda</taxon>
        <taxon>Chromadorea</taxon>
        <taxon>Rhabditida</taxon>
        <taxon>Rhabditina</taxon>
        <taxon>Rhabditomorpha</taxon>
        <taxon>Rhabditoidea</taxon>
        <taxon>Rhabditidae</taxon>
        <taxon>Mesorhabditinae</taxon>
        <taxon>Mesorhabditis</taxon>
    </lineage>
</organism>
<dbReference type="GO" id="GO:0046872">
    <property type="term" value="F:metal ion binding"/>
    <property type="evidence" value="ECO:0007669"/>
    <property type="project" value="UniProtKB-KW"/>
</dbReference>
<comment type="catalytic activity">
    <reaction evidence="13">
        <text>alpha-D-mannose 1-phosphate = D-mannose 6-phosphate</text>
        <dbReference type="Rhea" id="RHEA:11140"/>
        <dbReference type="ChEBI" id="CHEBI:58409"/>
        <dbReference type="ChEBI" id="CHEBI:58735"/>
        <dbReference type="EC" id="5.4.2.8"/>
    </reaction>
</comment>
<evidence type="ECO:0000313" key="15">
    <source>
        <dbReference type="WBParaSite" id="MBELARI_LOCUS8409"/>
    </source>
</evidence>
<feature type="binding site" evidence="11">
    <location>
        <position position="125"/>
    </location>
    <ligand>
        <name>alpha-D-mannose 1-phosphate</name>
        <dbReference type="ChEBI" id="CHEBI:58409"/>
    </ligand>
</feature>
<evidence type="ECO:0000256" key="8">
    <source>
        <dbReference type="ARBA" id="ARBA00022842"/>
    </source>
</evidence>
<feature type="active site" description="Nucleophile" evidence="10">
    <location>
        <position position="9"/>
    </location>
</feature>
<dbReference type="InterPro" id="IPR005002">
    <property type="entry name" value="PMM"/>
</dbReference>
<feature type="binding site" evidence="11">
    <location>
        <position position="18"/>
    </location>
    <ligand>
        <name>alpha-D-mannose 1-phosphate</name>
        <dbReference type="ChEBI" id="CHEBI:58409"/>
    </ligand>
</feature>
<keyword evidence="8 12" id="KW-0460">Magnesium</keyword>
<proteinExistence type="inferred from homology"/>
<feature type="binding site" evidence="11">
    <location>
        <position position="143"/>
    </location>
    <ligand>
        <name>alpha-D-mannose 1-phosphate</name>
        <dbReference type="ChEBI" id="CHEBI:58409"/>
    </ligand>
</feature>
<comment type="cofactor">
    <cofactor evidence="12">
        <name>Mg(2+)</name>
        <dbReference type="ChEBI" id="CHEBI:18420"/>
    </cofactor>
</comment>
<dbReference type="Pfam" id="PF03332">
    <property type="entry name" value="PMM"/>
    <property type="match status" value="1"/>
</dbReference>
<dbReference type="SFLD" id="SFLDF00445">
    <property type="entry name" value="alpha-phosphomannomutase"/>
    <property type="match status" value="1"/>
</dbReference>
<feature type="binding site" evidence="12">
    <location>
        <position position="222"/>
    </location>
    <ligand>
        <name>Mg(2+)</name>
        <dbReference type="ChEBI" id="CHEBI:18420"/>
        <label>1</label>
    </ligand>
</feature>
<dbReference type="SFLD" id="SFLDS00003">
    <property type="entry name" value="Haloacid_Dehalogenase"/>
    <property type="match status" value="1"/>
</dbReference>
<dbReference type="EC" id="5.4.2.8" evidence="5 13"/>
<dbReference type="PANTHER" id="PTHR10466">
    <property type="entry name" value="PHOSPHOMANNOMUTASE"/>
    <property type="match status" value="1"/>
</dbReference>
<protein>
    <recommendedName>
        <fullName evidence="5 13">Phosphomannomutase</fullName>
        <ecNumber evidence="5 13">5.4.2.8</ecNumber>
    </recommendedName>
</protein>
<keyword evidence="7 12" id="KW-0479">Metal-binding</keyword>
<feature type="binding site" evidence="12">
    <location>
        <position position="224"/>
    </location>
    <ligand>
        <name>Mg(2+)</name>
        <dbReference type="ChEBI" id="CHEBI:18420"/>
        <label>1</label>
    </ligand>
</feature>
<feature type="active site" description="Proton donor/acceptor" evidence="10">
    <location>
        <position position="11"/>
    </location>
</feature>
<dbReference type="CDD" id="cd02585">
    <property type="entry name" value="HAD_PMM"/>
    <property type="match status" value="1"/>
</dbReference>
<dbReference type="GO" id="GO:0005829">
    <property type="term" value="C:cytosol"/>
    <property type="evidence" value="ECO:0007669"/>
    <property type="project" value="TreeGrafter"/>
</dbReference>
<dbReference type="WBParaSite" id="MBELARI_LOCUS8409">
    <property type="protein sequence ID" value="MBELARI_LOCUS8409"/>
    <property type="gene ID" value="MBELARI_LOCUS8409"/>
</dbReference>
<dbReference type="Proteomes" id="UP000887575">
    <property type="component" value="Unassembled WGS sequence"/>
</dbReference>
<dbReference type="GO" id="GO:0006013">
    <property type="term" value="P:mannose metabolic process"/>
    <property type="evidence" value="ECO:0007669"/>
    <property type="project" value="TreeGrafter"/>
</dbReference>
<dbReference type="InterPro" id="IPR036412">
    <property type="entry name" value="HAD-like_sf"/>
</dbReference>
<dbReference type="SFLD" id="SFLDG01143">
    <property type="entry name" value="C2.B.3:_Phosphomannomutase_Lik"/>
    <property type="match status" value="1"/>
</dbReference>
<dbReference type="GO" id="GO:0009298">
    <property type="term" value="P:GDP-mannose biosynthetic process"/>
    <property type="evidence" value="ECO:0007669"/>
    <property type="project" value="InterPro"/>
</dbReference>